<accession>A0A1L9N762</accession>
<organism evidence="3 4">
    <name type="scientific">Aspergillus tubingensis (strain CBS 134.48)</name>
    <dbReference type="NCBI Taxonomy" id="767770"/>
    <lineage>
        <taxon>Eukaryota</taxon>
        <taxon>Fungi</taxon>
        <taxon>Dikarya</taxon>
        <taxon>Ascomycota</taxon>
        <taxon>Pezizomycotina</taxon>
        <taxon>Eurotiomycetes</taxon>
        <taxon>Eurotiomycetidae</taxon>
        <taxon>Eurotiales</taxon>
        <taxon>Aspergillaceae</taxon>
        <taxon>Aspergillus</taxon>
        <taxon>Aspergillus subgen. Circumdati</taxon>
    </lineage>
</organism>
<evidence type="ECO:0000256" key="1">
    <source>
        <dbReference type="SAM" id="MobiDB-lite"/>
    </source>
</evidence>
<keyword evidence="4" id="KW-1185">Reference proteome</keyword>
<protein>
    <submittedName>
        <fullName evidence="3">Uncharacterized protein</fullName>
    </submittedName>
</protein>
<reference evidence="4" key="1">
    <citation type="journal article" date="2017" name="Genome Biol.">
        <title>Comparative genomics reveals high biological diversity and specific adaptations in the industrially and medically important fungal genus Aspergillus.</title>
        <authorList>
            <person name="de Vries R.P."/>
            <person name="Riley R."/>
            <person name="Wiebenga A."/>
            <person name="Aguilar-Osorio G."/>
            <person name="Amillis S."/>
            <person name="Uchima C.A."/>
            <person name="Anderluh G."/>
            <person name="Asadollahi M."/>
            <person name="Askin M."/>
            <person name="Barry K."/>
            <person name="Battaglia E."/>
            <person name="Bayram O."/>
            <person name="Benocci T."/>
            <person name="Braus-Stromeyer S.A."/>
            <person name="Caldana C."/>
            <person name="Canovas D."/>
            <person name="Cerqueira G.C."/>
            <person name="Chen F."/>
            <person name="Chen W."/>
            <person name="Choi C."/>
            <person name="Clum A."/>
            <person name="Dos Santos R.A."/>
            <person name="Damasio A.R."/>
            <person name="Diallinas G."/>
            <person name="Emri T."/>
            <person name="Fekete E."/>
            <person name="Flipphi M."/>
            <person name="Freyberg S."/>
            <person name="Gallo A."/>
            <person name="Gournas C."/>
            <person name="Habgood R."/>
            <person name="Hainaut M."/>
            <person name="Harispe M.L."/>
            <person name="Henrissat B."/>
            <person name="Hilden K.S."/>
            <person name="Hope R."/>
            <person name="Hossain A."/>
            <person name="Karabika E."/>
            <person name="Karaffa L."/>
            <person name="Karanyi Z."/>
            <person name="Krasevec N."/>
            <person name="Kuo A."/>
            <person name="Kusch H."/>
            <person name="LaButti K."/>
            <person name="Lagendijk E.L."/>
            <person name="Lapidus A."/>
            <person name="Levasseur A."/>
            <person name="Lindquist E."/>
            <person name="Lipzen A."/>
            <person name="Logrieco A.F."/>
            <person name="MacCabe A."/>
            <person name="Maekelae M.R."/>
            <person name="Malavazi I."/>
            <person name="Melin P."/>
            <person name="Meyer V."/>
            <person name="Mielnichuk N."/>
            <person name="Miskei M."/>
            <person name="Molnar A.P."/>
            <person name="Mule G."/>
            <person name="Ngan C.Y."/>
            <person name="Orejas M."/>
            <person name="Orosz E."/>
            <person name="Ouedraogo J.P."/>
            <person name="Overkamp K.M."/>
            <person name="Park H.-S."/>
            <person name="Perrone G."/>
            <person name="Piumi F."/>
            <person name="Punt P.J."/>
            <person name="Ram A.F."/>
            <person name="Ramon A."/>
            <person name="Rauscher S."/>
            <person name="Record E."/>
            <person name="Riano-Pachon D.M."/>
            <person name="Robert V."/>
            <person name="Roehrig J."/>
            <person name="Ruller R."/>
            <person name="Salamov A."/>
            <person name="Salih N.S."/>
            <person name="Samson R.A."/>
            <person name="Sandor E."/>
            <person name="Sanguinetti M."/>
            <person name="Schuetze T."/>
            <person name="Sepcic K."/>
            <person name="Shelest E."/>
            <person name="Sherlock G."/>
            <person name="Sophianopoulou V."/>
            <person name="Squina F.M."/>
            <person name="Sun H."/>
            <person name="Susca A."/>
            <person name="Todd R.B."/>
            <person name="Tsang A."/>
            <person name="Unkles S.E."/>
            <person name="van de Wiele N."/>
            <person name="van Rossen-Uffink D."/>
            <person name="Oliveira J.V."/>
            <person name="Vesth T.C."/>
            <person name="Visser J."/>
            <person name="Yu J.-H."/>
            <person name="Zhou M."/>
            <person name="Andersen M.R."/>
            <person name="Archer D.B."/>
            <person name="Baker S.E."/>
            <person name="Benoit I."/>
            <person name="Brakhage A.A."/>
            <person name="Braus G.H."/>
            <person name="Fischer R."/>
            <person name="Frisvad J.C."/>
            <person name="Goldman G.H."/>
            <person name="Houbraken J."/>
            <person name="Oakley B."/>
            <person name="Pocsi I."/>
            <person name="Scazzocchio C."/>
            <person name="Seiboth B."/>
            <person name="vanKuyk P.A."/>
            <person name="Wortman J."/>
            <person name="Dyer P.S."/>
            <person name="Grigoriev I.V."/>
        </authorList>
    </citation>
    <scope>NUCLEOTIDE SEQUENCE [LARGE SCALE GENOMIC DNA]</scope>
    <source>
        <strain evidence="4">CBS 134.48</strain>
    </source>
</reference>
<dbReference type="VEuPathDB" id="FungiDB:ASPTUDRAFT_54816"/>
<gene>
    <name evidence="3" type="ORF">ASPTUDRAFT_54816</name>
</gene>
<dbReference type="AlphaFoldDB" id="A0A1L9N762"/>
<dbReference type="EMBL" id="KV878198">
    <property type="protein sequence ID" value="OJI85148.1"/>
    <property type="molecule type" value="Genomic_DNA"/>
</dbReference>
<sequence length="54" mass="5973">MVQKPSKSIHRANRTRSIAGAASSSSPLDPDMDRKVYIPLCFCLISFAVMVYVN</sequence>
<keyword evidence="2" id="KW-1133">Transmembrane helix</keyword>
<evidence type="ECO:0000313" key="3">
    <source>
        <dbReference type="EMBL" id="OJI85148.1"/>
    </source>
</evidence>
<keyword evidence="2" id="KW-0472">Membrane</keyword>
<dbReference type="OMA" id="FAVMVYV"/>
<evidence type="ECO:0000256" key="2">
    <source>
        <dbReference type="SAM" id="Phobius"/>
    </source>
</evidence>
<dbReference type="Proteomes" id="UP000184304">
    <property type="component" value="Unassembled WGS sequence"/>
</dbReference>
<evidence type="ECO:0000313" key="4">
    <source>
        <dbReference type="Proteomes" id="UP000184304"/>
    </source>
</evidence>
<keyword evidence="2" id="KW-0812">Transmembrane</keyword>
<dbReference type="OrthoDB" id="4503253at2759"/>
<feature type="transmembrane region" description="Helical" evidence="2">
    <location>
        <begin position="36"/>
        <end position="53"/>
    </location>
</feature>
<proteinExistence type="predicted"/>
<feature type="region of interest" description="Disordered" evidence="1">
    <location>
        <begin position="1"/>
        <end position="31"/>
    </location>
</feature>
<name>A0A1L9N762_ASPTC</name>